<accession>A0AAE1CJ95</accession>
<comment type="caution">
    <text evidence="1">The sequence shown here is derived from an EMBL/GenBank/DDBJ whole genome shotgun (WGS) entry which is preliminary data.</text>
</comment>
<keyword evidence="2" id="KW-1185">Reference proteome</keyword>
<sequence>MSGAWGFEGLRAADVPPGISACDWGHSHRPGLGSRHQYVSLRATGFMSPTFLKDNRAALGPALGHLPDRPGDPIKTRPNCASIDQGLACYQSTVYGDQQTQTVPPDSERAAGIIIWSMVTSKHKLCRLIAKGQQYRYSDAHSGTVARLRHFDIRQRGHPAAKTDLVTGVSSPLTCTRVASSDSGPGVGKARFRYVVGSESLKVLSDASLTRDVTECYSCTIAADCGCGLFSRLIAWGLSSLQPSPCEQRPGGARCQLGGRVVEWLLASSSRLSPRITDRFIKSCEV</sequence>
<evidence type="ECO:0000313" key="2">
    <source>
        <dbReference type="Proteomes" id="UP001283361"/>
    </source>
</evidence>
<name>A0AAE1CJ95_9GAST</name>
<dbReference type="AlphaFoldDB" id="A0AAE1CJ95"/>
<gene>
    <name evidence="1" type="ORF">RRG08_014352</name>
</gene>
<protein>
    <submittedName>
        <fullName evidence="1">Uncharacterized protein</fullName>
    </submittedName>
</protein>
<proteinExistence type="predicted"/>
<organism evidence="1 2">
    <name type="scientific">Elysia crispata</name>
    <name type="common">lettuce slug</name>
    <dbReference type="NCBI Taxonomy" id="231223"/>
    <lineage>
        <taxon>Eukaryota</taxon>
        <taxon>Metazoa</taxon>
        <taxon>Spiralia</taxon>
        <taxon>Lophotrochozoa</taxon>
        <taxon>Mollusca</taxon>
        <taxon>Gastropoda</taxon>
        <taxon>Heterobranchia</taxon>
        <taxon>Euthyneura</taxon>
        <taxon>Panpulmonata</taxon>
        <taxon>Sacoglossa</taxon>
        <taxon>Placobranchoidea</taxon>
        <taxon>Plakobranchidae</taxon>
        <taxon>Elysia</taxon>
    </lineage>
</organism>
<dbReference type="Proteomes" id="UP001283361">
    <property type="component" value="Unassembled WGS sequence"/>
</dbReference>
<reference evidence="1" key="1">
    <citation type="journal article" date="2023" name="G3 (Bethesda)">
        <title>A reference genome for the long-term kleptoplast-retaining sea slug Elysia crispata morphotype clarki.</title>
        <authorList>
            <person name="Eastman K.E."/>
            <person name="Pendleton A.L."/>
            <person name="Shaikh M.A."/>
            <person name="Suttiyut T."/>
            <person name="Ogas R."/>
            <person name="Tomko P."/>
            <person name="Gavelis G."/>
            <person name="Widhalm J.R."/>
            <person name="Wisecaver J.H."/>
        </authorList>
    </citation>
    <scope>NUCLEOTIDE SEQUENCE</scope>
    <source>
        <strain evidence="1">ECLA1</strain>
    </source>
</reference>
<dbReference type="EMBL" id="JAWDGP010007948">
    <property type="protein sequence ID" value="KAK3699250.1"/>
    <property type="molecule type" value="Genomic_DNA"/>
</dbReference>
<evidence type="ECO:0000313" key="1">
    <source>
        <dbReference type="EMBL" id="KAK3699250.1"/>
    </source>
</evidence>